<proteinExistence type="predicted"/>
<name>A0A2G6E250_9BACT</name>
<dbReference type="AlphaFoldDB" id="A0A2G6E250"/>
<comment type="caution">
    <text evidence="3">The sequence shown here is derived from an EMBL/GenBank/DDBJ whole genome shotgun (WGS) entry which is preliminary data.</text>
</comment>
<gene>
    <name evidence="3" type="ORF">CSB45_12350</name>
</gene>
<dbReference type="InterPro" id="IPR019734">
    <property type="entry name" value="TPR_rpt"/>
</dbReference>
<evidence type="ECO:0000256" key="1">
    <source>
        <dbReference type="PROSITE-ProRule" id="PRU00339"/>
    </source>
</evidence>
<dbReference type="PROSITE" id="PS50005">
    <property type="entry name" value="TPR"/>
    <property type="match status" value="1"/>
</dbReference>
<feature type="transmembrane region" description="Helical" evidence="2">
    <location>
        <begin position="165"/>
        <end position="182"/>
    </location>
</feature>
<feature type="transmembrane region" description="Helical" evidence="2">
    <location>
        <begin position="104"/>
        <end position="132"/>
    </location>
</feature>
<keyword evidence="1" id="KW-0802">TPR repeat</keyword>
<evidence type="ECO:0000313" key="4">
    <source>
        <dbReference type="Proteomes" id="UP000229740"/>
    </source>
</evidence>
<feature type="repeat" description="TPR" evidence="1">
    <location>
        <begin position="632"/>
        <end position="665"/>
    </location>
</feature>
<keyword evidence="2" id="KW-0812">Transmembrane</keyword>
<feature type="transmembrane region" description="Helical" evidence="2">
    <location>
        <begin position="12"/>
        <end position="31"/>
    </location>
</feature>
<keyword evidence="2" id="KW-0472">Membrane</keyword>
<reference evidence="3 4" key="1">
    <citation type="submission" date="2017-10" db="EMBL/GenBank/DDBJ databases">
        <title>Novel microbial diversity and functional potential in the marine mammal oral microbiome.</title>
        <authorList>
            <person name="Dudek N.K."/>
            <person name="Sun C.L."/>
            <person name="Burstein D."/>
            <person name="Kantor R.S."/>
            <person name="Aliaga Goltsman D.S."/>
            <person name="Bik E.M."/>
            <person name="Thomas B.C."/>
            <person name="Banfield J.F."/>
            <person name="Relman D.A."/>
        </authorList>
    </citation>
    <scope>NUCLEOTIDE SEQUENCE [LARGE SCALE GENOMIC DNA]</scope>
    <source>
        <strain evidence="3">DOLZORAL124_49_17</strain>
    </source>
</reference>
<accession>A0A2G6E250</accession>
<dbReference type="Gene3D" id="1.25.40.10">
    <property type="entry name" value="Tetratricopeptide repeat domain"/>
    <property type="match status" value="1"/>
</dbReference>
<feature type="transmembrane region" description="Helical" evidence="2">
    <location>
        <begin position="341"/>
        <end position="367"/>
    </location>
</feature>
<dbReference type="Pfam" id="PF14559">
    <property type="entry name" value="TPR_19"/>
    <property type="match status" value="1"/>
</dbReference>
<protein>
    <submittedName>
        <fullName evidence="3">Uncharacterized protein</fullName>
    </submittedName>
</protein>
<dbReference type="Proteomes" id="UP000229740">
    <property type="component" value="Unassembled WGS sequence"/>
</dbReference>
<feature type="transmembrane region" description="Helical" evidence="2">
    <location>
        <begin position="139"/>
        <end position="159"/>
    </location>
</feature>
<organism evidence="3 4">
    <name type="scientific">candidate division KSB3 bacterium</name>
    <dbReference type="NCBI Taxonomy" id="2044937"/>
    <lineage>
        <taxon>Bacteria</taxon>
        <taxon>candidate division KSB3</taxon>
    </lineage>
</organism>
<dbReference type="EMBL" id="PDPS01000037">
    <property type="protein sequence ID" value="PID56165.1"/>
    <property type="molecule type" value="Genomic_DNA"/>
</dbReference>
<keyword evidence="2" id="KW-1133">Transmembrane helix</keyword>
<sequence length="1130" mass="128112">MKTRIQHYQRELIVLAVLGGALLLTALTLNYRLALEYLFSDESVYYMMAQSLAFDQDLEYTREDLIRFYEDGWKAGPLGIFLSKLNGKIFYSKAFMYSWVLSPFIRLFGVNGFLLLNALILFGLIVLGWVYLRQFNASWPALLLSLAFFLLSSSAIYLFWLTPEVFSMGCVASGLFLWLYHVDHRSSAVSSRSGLTAALMWILLSPEGRLYLAPIPIAMATMAKPPNVLFFVPILADLFFAGRDEQAQEKIGIPMSSRWISRARRLAIVCLIFLLVVGMFYTLQYRYTGSINPYGGDRRSFYRQFPQDASDPVWDQGVRLSTGDYWEKSWFFHPRTLLLNIYYYLFGRFTGLLPYFFCTFLALYYFLRHMMRWTQRCSRREKHMRLQRLFLLSAILGSIGTYIVLMPINYHGGGGAFGNRYFINIYPAFLFLITAMSSLRPLLISSLIGLSFLAQTFVNPFRTSYTPAVHAFHGIHRLLPVELTLIDTLPNLINSRLMQTAVLEDGSTSHRIYFFDDNVYNPGANAFWVKGGGKAEMAIRSFRNQQSVLIRITNGLAPNVVEVSTPLHSETFVLNAPGESQELVWPLEEYAPYFDSAVFPLTVHSQKGAIPLFTPGADTHDATFLGCQVTLSFDAFEIGEACLEAGDYAKAIDTLSSLVQRDPENLQARYALGRAYHHAGFFEDAIANFDMIEKALPDFQERFWADLRTQHTDALPRLQPLYGSRDDFPADLTLHYDADDFRHNTGSSLADPDALNGRAFGFIPEKHLPGFLTYGPYVSLPAGEYLVKFRIKIGEQDISPGKQPCPAFTLDVYQGGRRVIAAKTIALLSEQQAAPGTYRDYILSFTNQEAAPLEFRVNVSGSVPVSFDQLTLIPMLPLRLYEALGESQLRRGDLKAARHYLHQAAAQAGDAESVETAFKALIEMRQWEAVEALLQNYDVFSAMRSGPLTPLFHLSHGMEEDMPETLRSSLASINAFFSPEQHVDANFQDLIAFRGLTVYPTETAPGDSFTIVYFWEALRDMDVDYTFFVHIIKEGSRSALWWTIQRVLGIPVSHVFQHDHTPLHGDVPTRLWKAGELLREEYEVDVPADLAEGRYEIWLGIYDERSGKKLQSAQRTTIKIGELHVRSPAE</sequence>
<feature type="transmembrane region" description="Helical" evidence="2">
    <location>
        <begin position="263"/>
        <end position="283"/>
    </location>
</feature>
<dbReference type="SMART" id="SM00028">
    <property type="entry name" value="TPR"/>
    <property type="match status" value="3"/>
</dbReference>
<dbReference type="InterPro" id="IPR011990">
    <property type="entry name" value="TPR-like_helical_dom_sf"/>
</dbReference>
<dbReference type="SUPFAM" id="SSF48452">
    <property type="entry name" value="TPR-like"/>
    <property type="match status" value="1"/>
</dbReference>
<evidence type="ECO:0000313" key="3">
    <source>
        <dbReference type="EMBL" id="PID56165.1"/>
    </source>
</evidence>
<evidence type="ECO:0000256" key="2">
    <source>
        <dbReference type="SAM" id="Phobius"/>
    </source>
</evidence>
<feature type="transmembrane region" description="Helical" evidence="2">
    <location>
        <begin position="388"/>
        <end position="408"/>
    </location>
</feature>